<dbReference type="GO" id="GO:0005509">
    <property type="term" value="F:calcium ion binding"/>
    <property type="evidence" value="ECO:0007669"/>
    <property type="project" value="InterPro"/>
</dbReference>
<evidence type="ECO:0000256" key="2">
    <source>
        <dbReference type="ARBA" id="ARBA00022737"/>
    </source>
</evidence>
<accession>A0A4S4ETV4</accession>
<dbReference type="SMART" id="SM00054">
    <property type="entry name" value="EFh"/>
    <property type="match status" value="3"/>
</dbReference>
<organism evidence="5 6">
    <name type="scientific">Camellia sinensis var. sinensis</name>
    <name type="common">China tea</name>
    <dbReference type="NCBI Taxonomy" id="542762"/>
    <lineage>
        <taxon>Eukaryota</taxon>
        <taxon>Viridiplantae</taxon>
        <taxon>Streptophyta</taxon>
        <taxon>Embryophyta</taxon>
        <taxon>Tracheophyta</taxon>
        <taxon>Spermatophyta</taxon>
        <taxon>Magnoliopsida</taxon>
        <taxon>eudicotyledons</taxon>
        <taxon>Gunneridae</taxon>
        <taxon>Pentapetalae</taxon>
        <taxon>asterids</taxon>
        <taxon>Ericales</taxon>
        <taxon>Theaceae</taxon>
        <taxon>Camellia</taxon>
    </lineage>
</organism>
<dbReference type="PROSITE" id="PS50222">
    <property type="entry name" value="EF_HAND_2"/>
    <property type="match status" value="3"/>
</dbReference>
<dbReference type="InterPro" id="IPR018247">
    <property type="entry name" value="EF_Hand_1_Ca_BS"/>
</dbReference>
<proteinExistence type="predicted"/>
<comment type="caution">
    <text evidence="5">The sequence shown here is derived from an EMBL/GenBank/DDBJ whole genome shotgun (WGS) entry which is preliminary data.</text>
</comment>
<dbReference type="Proteomes" id="UP000306102">
    <property type="component" value="Unassembled WGS sequence"/>
</dbReference>
<dbReference type="PROSITE" id="PS00018">
    <property type="entry name" value="EF_HAND_1"/>
    <property type="match status" value="3"/>
</dbReference>
<keyword evidence="1" id="KW-0479">Metal-binding</keyword>
<feature type="domain" description="EF-hand" evidence="4">
    <location>
        <begin position="128"/>
        <end position="156"/>
    </location>
</feature>
<protein>
    <recommendedName>
        <fullName evidence="4">EF-hand domain-containing protein</fullName>
    </recommendedName>
</protein>
<feature type="domain" description="EF-hand" evidence="4">
    <location>
        <begin position="84"/>
        <end position="119"/>
    </location>
</feature>
<dbReference type="AlphaFoldDB" id="A0A4S4ETV4"/>
<dbReference type="InterPro" id="IPR011992">
    <property type="entry name" value="EF-hand-dom_pair"/>
</dbReference>
<dbReference type="STRING" id="542762.A0A4S4ETV4"/>
<keyword evidence="2" id="KW-0677">Repeat</keyword>
<evidence type="ECO:0000256" key="3">
    <source>
        <dbReference type="ARBA" id="ARBA00022837"/>
    </source>
</evidence>
<evidence type="ECO:0000259" key="4">
    <source>
        <dbReference type="PROSITE" id="PS50222"/>
    </source>
</evidence>
<keyword evidence="6" id="KW-1185">Reference proteome</keyword>
<dbReference type="InterPro" id="IPR002048">
    <property type="entry name" value="EF_hand_dom"/>
</dbReference>
<evidence type="ECO:0000313" key="6">
    <source>
        <dbReference type="Proteomes" id="UP000306102"/>
    </source>
</evidence>
<dbReference type="Gene3D" id="1.10.238.10">
    <property type="entry name" value="EF-hand"/>
    <property type="match status" value="2"/>
</dbReference>
<dbReference type="SUPFAM" id="SSF47473">
    <property type="entry name" value="EF-hand"/>
    <property type="match status" value="1"/>
</dbReference>
<evidence type="ECO:0000256" key="1">
    <source>
        <dbReference type="ARBA" id="ARBA00022723"/>
    </source>
</evidence>
<dbReference type="PANTHER" id="PTHR10891">
    <property type="entry name" value="EF-HAND CALCIUM-BINDING DOMAIN CONTAINING PROTEIN"/>
    <property type="match status" value="1"/>
</dbReference>
<dbReference type="InterPro" id="IPR039647">
    <property type="entry name" value="EF_hand_pair_protein_CML-like"/>
</dbReference>
<evidence type="ECO:0000313" key="5">
    <source>
        <dbReference type="EMBL" id="THG19884.1"/>
    </source>
</evidence>
<dbReference type="CDD" id="cd00051">
    <property type="entry name" value="EFh"/>
    <property type="match status" value="1"/>
</dbReference>
<dbReference type="EMBL" id="SDRB02002226">
    <property type="protein sequence ID" value="THG19884.1"/>
    <property type="molecule type" value="Genomic_DNA"/>
</dbReference>
<gene>
    <name evidence="5" type="ORF">TEA_005024</name>
</gene>
<keyword evidence="3" id="KW-0106">Calcium</keyword>
<reference evidence="5 6" key="1">
    <citation type="journal article" date="2018" name="Proc. Natl. Acad. Sci. U.S.A.">
        <title>Draft genome sequence of Camellia sinensis var. sinensis provides insights into the evolution of the tea genome and tea quality.</title>
        <authorList>
            <person name="Wei C."/>
            <person name="Yang H."/>
            <person name="Wang S."/>
            <person name="Zhao J."/>
            <person name="Liu C."/>
            <person name="Gao L."/>
            <person name="Xia E."/>
            <person name="Lu Y."/>
            <person name="Tai Y."/>
            <person name="She G."/>
            <person name="Sun J."/>
            <person name="Cao H."/>
            <person name="Tong W."/>
            <person name="Gao Q."/>
            <person name="Li Y."/>
            <person name="Deng W."/>
            <person name="Jiang X."/>
            <person name="Wang W."/>
            <person name="Chen Q."/>
            <person name="Zhang S."/>
            <person name="Li H."/>
            <person name="Wu J."/>
            <person name="Wang P."/>
            <person name="Li P."/>
            <person name="Shi C."/>
            <person name="Zheng F."/>
            <person name="Jian J."/>
            <person name="Huang B."/>
            <person name="Shan D."/>
            <person name="Shi M."/>
            <person name="Fang C."/>
            <person name="Yue Y."/>
            <person name="Li F."/>
            <person name="Li D."/>
            <person name="Wei S."/>
            <person name="Han B."/>
            <person name="Jiang C."/>
            <person name="Yin Y."/>
            <person name="Xia T."/>
            <person name="Zhang Z."/>
            <person name="Bennetzen J.L."/>
            <person name="Zhao S."/>
            <person name="Wan X."/>
        </authorList>
    </citation>
    <scope>NUCLEOTIDE SEQUENCE [LARGE SCALE GENOMIC DNA]</scope>
    <source>
        <strain evidence="6">cv. Shuchazao</strain>
        <tissue evidence="5">Leaf</tissue>
    </source>
</reference>
<sequence>MSPLNTDDLHRIFQKLDQNGDGFVSLNELKCLLEKIEIQISLDELESLVGKMSLDLLDFLFFYDTIVKKNTNNDQNEVGAVDKDLESDLAMAFKVYDLNGDGFISCEEIQNVLSRLGLWKEHCGGDRMNMIKVYDTNSDGVLDFEEFKNMMLLTNS</sequence>
<dbReference type="Pfam" id="PF13499">
    <property type="entry name" value="EF-hand_7"/>
    <property type="match status" value="2"/>
</dbReference>
<name>A0A4S4ETV4_CAMSN</name>
<feature type="domain" description="EF-hand" evidence="4">
    <location>
        <begin position="4"/>
        <end position="39"/>
    </location>
</feature>
<dbReference type="FunFam" id="1.10.238.10:FF:000003">
    <property type="entry name" value="Calmodulin A"/>
    <property type="match status" value="1"/>
</dbReference>